<dbReference type="GO" id="GO:0005829">
    <property type="term" value="C:cytosol"/>
    <property type="evidence" value="ECO:0007669"/>
    <property type="project" value="TreeGrafter"/>
</dbReference>
<dbReference type="AlphaFoldDB" id="A0A1T2X8A6"/>
<dbReference type="Gene3D" id="1.10.10.160">
    <property type="match status" value="1"/>
</dbReference>
<dbReference type="SUPFAM" id="SSF52540">
    <property type="entry name" value="P-loop containing nucleoside triphosphate hydrolases"/>
    <property type="match status" value="1"/>
</dbReference>
<dbReference type="InterPro" id="IPR000212">
    <property type="entry name" value="DNA_helicase_UvrD/REP"/>
</dbReference>
<evidence type="ECO:0000313" key="16">
    <source>
        <dbReference type="EMBL" id="OPA76111.1"/>
    </source>
</evidence>
<dbReference type="PROSITE" id="PS51217">
    <property type="entry name" value="UVRD_HELICASE_CTER"/>
    <property type="match status" value="1"/>
</dbReference>
<evidence type="ECO:0000256" key="11">
    <source>
        <dbReference type="PROSITE-ProRule" id="PRU00560"/>
    </source>
</evidence>
<evidence type="ECO:0000256" key="9">
    <source>
        <dbReference type="ARBA" id="ARBA00034808"/>
    </source>
</evidence>
<reference evidence="16 17" key="1">
    <citation type="submission" date="2017-01" db="EMBL/GenBank/DDBJ databases">
        <title>Genome analysis of Paenibacillus selenitrireducens ES3-24.</title>
        <authorList>
            <person name="Xu D."/>
            <person name="Yao R."/>
            <person name="Zheng S."/>
        </authorList>
    </citation>
    <scope>NUCLEOTIDE SEQUENCE [LARGE SCALE GENOMIC DNA]</scope>
    <source>
        <strain evidence="16 17">ES3-24</strain>
    </source>
</reference>
<evidence type="ECO:0000259" key="14">
    <source>
        <dbReference type="PROSITE" id="PS51198"/>
    </source>
</evidence>
<proteinExistence type="inferred from homology"/>
<dbReference type="Pfam" id="PF00580">
    <property type="entry name" value="UvrD-helicase"/>
    <property type="match status" value="1"/>
</dbReference>
<comment type="catalytic activity">
    <reaction evidence="8">
        <text>Couples ATP hydrolysis with the unwinding of duplex DNA by translocating in the 3'-5' direction.</text>
        <dbReference type="EC" id="5.6.2.4"/>
    </reaction>
</comment>
<evidence type="ECO:0000256" key="4">
    <source>
        <dbReference type="ARBA" id="ARBA00022806"/>
    </source>
</evidence>
<dbReference type="InterPro" id="IPR025916">
    <property type="entry name" value="YdjO"/>
</dbReference>
<dbReference type="RefSeq" id="WP_078500268.1">
    <property type="nucleotide sequence ID" value="NZ_MSZX01000007.1"/>
</dbReference>
<dbReference type="CDD" id="cd17932">
    <property type="entry name" value="DEXQc_UvrD"/>
    <property type="match status" value="1"/>
</dbReference>
<evidence type="ECO:0000256" key="2">
    <source>
        <dbReference type="ARBA" id="ARBA00022741"/>
    </source>
</evidence>
<name>A0A1T2X8A6_9BACL</name>
<evidence type="ECO:0000259" key="15">
    <source>
        <dbReference type="PROSITE" id="PS51217"/>
    </source>
</evidence>
<keyword evidence="7" id="KW-0413">Isomerase</keyword>
<comment type="caution">
    <text evidence="16">The sequence shown here is derived from an EMBL/GenBank/DDBJ whole genome shotgun (WGS) entry which is preliminary data.</text>
</comment>
<sequence length="822" mass="92261">MKELIMKDRPFGARAEAPIPRAPWTKGITSVETVGSEATDAIYFRSLERQGIRLNESQIEAVRHGDGPLLTIAGAGSGKTSVLVSRTGYLITVRKVAPRNILLVTFTSKAAAEMKSRIARLPGLTPRTAGEVQARTFHAFFLMILKHHGYTQRLLSESRIQQIMMKRILRELGLQASFEPETVLALLSSYKMKCVSLDELPEDTFEERDVKAAMLRYEAWKKETHQMDFDDVLVFAHELLQSNKSLLLSLQRRFHYVMADEFQDTNHLQYVLLRMIVAGNRNLMVVGDDDQTIYTFNGAQHTFILNFHLEYPETKTITLDINYRSNANIVGLGNAVIVHNVERKAKTLKVSGEQHQAWDGDEFTPQYIRPGGTDEEAEQIAGHIQQQVTSEHWNYRDIAILHRTASSSRAMFEQLVLSEMPFVQYGAGSFFYDQWLVKPVMDHLRLALNPRDMQAIESAVAGLYIPRENGAAYILREDKKKPKKYPLIHLQDWPDLKSYQKDSIKERIRLIKSLKAMKPIYAIQEIRRQFYEKYVEVHDVHKWTQHKETLTETLDELEAAAKRFDTVEEFITFVDTMAAKHAEMTELMHDKNADAITLMTIHRSKGLEFPCVYVIGASEGILPHSSALQADQMEEIGQEPKKSGSLRMRKRSSEGERGAAGVKSTSGSSRVAVEAKPAAGAGREDAGAAKVNAALEEERRLAYVAVTRAQEELYISSPAHYRGKKADVSRFFAAAFGADDAQRQRRTAPPARAIAVRAGGARIAATSGAAMRRVHAWLCMDAGCPAWMRISPSEAADSAASKACPLCGKPMERGERSVPARD</sequence>
<keyword evidence="17" id="KW-1185">Reference proteome</keyword>
<keyword evidence="3 11" id="KW-0378">Hydrolase</keyword>
<dbReference type="InterPro" id="IPR014016">
    <property type="entry name" value="UvrD-like_ATP-bd"/>
</dbReference>
<evidence type="ECO:0000256" key="7">
    <source>
        <dbReference type="ARBA" id="ARBA00023235"/>
    </source>
</evidence>
<dbReference type="Gene3D" id="3.40.50.300">
    <property type="entry name" value="P-loop containing nucleotide triphosphate hydrolases"/>
    <property type="match status" value="2"/>
</dbReference>
<dbReference type="GO" id="GO:0000725">
    <property type="term" value="P:recombinational repair"/>
    <property type="evidence" value="ECO:0007669"/>
    <property type="project" value="TreeGrafter"/>
</dbReference>
<dbReference type="PANTHER" id="PTHR11070">
    <property type="entry name" value="UVRD / RECB / PCRA DNA HELICASE FAMILY MEMBER"/>
    <property type="match status" value="1"/>
</dbReference>
<feature type="domain" description="UvrD-like helicase C-terminal" evidence="15">
    <location>
        <begin position="327"/>
        <end position="606"/>
    </location>
</feature>
<keyword evidence="4 11" id="KW-0347">Helicase</keyword>
<evidence type="ECO:0000256" key="5">
    <source>
        <dbReference type="ARBA" id="ARBA00022840"/>
    </source>
</evidence>
<keyword evidence="2 11" id="KW-0547">Nucleotide-binding</keyword>
<dbReference type="InterPro" id="IPR027417">
    <property type="entry name" value="P-loop_NTPase"/>
</dbReference>
<dbReference type="Proteomes" id="UP000190188">
    <property type="component" value="Unassembled WGS sequence"/>
</dbReference>
<dbReference type="PROSITE" id="PS51198">
    <property type="entry name" value="UVRD_HELICASE_ATP_BIND"/>
    <property type="match status" value="1"/>
</dbReference>
<evidence type="ECO:0000256" key="8">
    <source>
        <dbReference type="ARBA" id="ARBA00034617"/>
    </source>
</evidence>
<comment type="similarity">
    <text evidence="1">Belongs to the helicase family. UvrD subfamily.</text>
</comment>
<protein>
    <recommendedName>
        <fullName evidence="9">DNA 3'-5' helicase</fullName>
        <ecNumber evidence="9">5.6.2.4</ecNumber>
    </recommendedName>
</protein>
<organism evidence="16 17">
    <name type="scientific">Paenibacillus selenitireducens</name>
    <dbReference type="NCBI Taxonomy" id="1324314"/>
    <lineage>
        <taxon>Bacteria</taxon>
        <taxon>Bacillati</taxon>
        <taxon>Bacillota</taxon>
        <taxon>Bacilli</taxon>
        <taxon>Bacillales</taxon>
        <taxon>Paenibacillaceae</taxon>
        <taxon>Paenibacillus</taxon>
    </lineage>
</organism>
<evidence type="ECO:0000256" key="13">
    <source>
        <dbReference type="SAM" id="MobiDB-lite"/>
    </source>
</evidence>
<feature type="coiled-coil region" evidence="12">
    <location>
        <begin position="540"/>
        <end position="567"/>
    </location>
</feature>
<comment type="catalytic activity">
    <reaction evidence="10">
        <text>ATP + H2O = ADP + phosphate + H(+)</text>
        <dbReference type="Rhea" id="RHEA:13065"/>
        <dbReference type="ChEBI" id="CHEBI:15377"/>
        <dbReference type="ChEBI" id="CHEBI:15378"/>
        <dbReference type="ChEBI" id="CHEBI:30616"/>
        <dbReference type="ChEBI" id="CHEBI:43474"/>
        <dbReference type="ChEBI" id="CHEBI:456216"/>
        <dbReference type="EC" id="5.6.2.4"/>
    </reaction>
</comment>
<evidence type="ECO:0000256" key="3">
    <source>
        <dbReference type="ARBA" id="ARBA00022801"/>
    </source>
</evidence>
<dbReference type="InterPro" id="IPR013986">
    <property type="entry name" value="DExx_box_DNA_helicase_dom_sf"/>
</dbReference>
<evidence type="ECO:0000256" key="12">
    <source>
        <dbReference type="SAM" id="Coils"/>
    </source>
</evidence>
<keyword evidence="6" id="KW-0238">DNA-binding</keyword>
<dbReference type="PANTHER" id="PTHR11070:SF2">
    <property type="entry name" value="ATP-DEPENDENT DNA HELICASE SRS2"/>
    <property type="match status" value="1"/>
</dbReference>
<feature type="binding site" evidence="11">
    <location>
        <begin position="73"/>
        <end position="80"/>
    </location>
    <ligand>
        <name>ATP</name>
        <dbReference type="ChEBI" id="CHEBI:30616"/>
    </ligand>
</feature>
<evidence type="ECO:0000256" key="10">
    <source>
        <dbReference type="ARBA" id="ARBA00048988"/>
    </source>
</evidence>
<dbReference type="OrthoDB" id="9810135at2"/>
<keyword evidence="5 11" id="KW-0067">ATP-binding</keyword>
<feature type="region of interest" description="Disordered" evidence="13">
    <location>
        <begin position="636"/>
        <end position="687"/>
    </location>
</feature>
<dbReference type="GO" id="GO:0016887">
    <property type="term" value="F:ATP hydrolysis activity"/>
    <property type="evidence" value="ECO:0007669"/>
    <property type="project" value="RHEA"/>
</dbReference>
<feature type="domain" description="UvrD-like helicase ATP-binding" evidence="14">
    <location>
        <begin position="52"/>
        <end position="326"/>
    </location>
</feature>
<evidence type="ECO:0000313" key="17">
    <source>
        <dbReference type="Proteomes" id="UP000190188"/>
    </source>
</evidence>
<accession>A0A1T2X8A6</accession>
<dbReference type="Pfam" id="PF13361">
    <property type="entry name" value="UvrD_C"/>
    <property type="match status" value="1"/>
</dbReference>
<dbReference type="GO" id="GO:0043138">
    <property type="term" value="F:3'-5' DNA helicase activity"/>
    <property type="evidence" value="ECO:0007669"/>
    <property type="project" value="UniProtKB-EC"/>
</dbReference>
<dbReference type="Gene3D" id="1.10.486.10">
    <property type="entry name" value="PCRA, domain 4"/>
    <property type="match status" value="1"/>
</dbReference>
<dbReference type="STRING" id="1324314.BVG16_18005"/>
<dbReference type="GO" id="GO:0033202">
    <property type="term" value="C:DNA helicase complex"/>
    <property type="evidence" value="ECO:0007669"/>
    <property type="project" value="TreeGrafter"/>
</dbReference>
<evidence type="ECO:0000256" key="6">
    <source>
        <dbReference type="ARBA" id="ARBA00023125"/>
    </source>
</evidence>
<evidence type="ECO:0000256" key="1">
    <source>
        <dbReference type="ARBA" id="ARBA00009922"/>
    </source>
</evidence>
<dbReference type="GO" id="GO:0005524">
    <property type="term" value="F:ATP binding"/>
    <property type="evidence" value="ECO:0007669"/>
    <property type="project" value="UniProtKB-UniRule"/>
</dbReference>
<dbReference type="InterPro" id="IPR014017">
    <property type="entry name" value="DNA_helicase_UvrD-like_C"/>
</dbReference>
<dbReference type="EMBL" id="MSZX01000007">
    <property type="protein sequence ID" value="OPA76111.1"/>
    <property type="molecule type" value="Genomic_DNA"/>
</dbReference>
<dbReference type="EC" id="5.6.2.4" evidence="9"/>
<gene>
    <name evidence="16" type="ORF">BVG16_18005</name>
</gene>
<dbReference type="GO" id="GO:0003677">
    <property type="term" value="F:DNA binding"/>
    <property type="evidence" value="ECO:0007669"/>
    <property type="project" value="UniProtKB-KW"/>
</dbReference>
<keyword evidence="12" id="KW-0175">Coiled coil</keyword>
<dbReference type="Pfam" id="PF14169">
    <property type="entry name" value="YdjO"/>
    <property type="match status" value="1"/>
</dbReference>